<proteinExistence type="predicted"/>
<dbReference type="OrthoDB" id="58379at2759"/>
<dbReference type="AlphaFoldDB" id="A0A9P8XUZ8"/>
<sequence>MAADLTINPADGPKGQTSTQFAVLALSRSSRVRLIDFPEDIFKSIEPVLRSSWPPGIKSEQWNKGAYEYILKEKPWGLFGATAGICAHYLLRDILRFLYEHGWHLATPISANSAPQPCDSLLFRHTPSPSGTPAAQFMAVQISGAAQLTLHGADDEMVDAFQQVLVRMGVLEGAAMPVQESHTFKLRQAAWYNIEEKTMRMRRLIIATAQLMEARGWATYGTIRQRAGSKDVRVPDSWYFIKVPS</sequence>
<dbReference type="GeneID" id="70189191"/>
<dbReference type="RefSeq" id="XP_046006860.1">
    <property type="nucleotide sequence ID" value="XM_046159645.1"/>
</dbReference>
<keyword evidence="2" id="KW-1185">Reference proteome</keyword>
<gene>
    <name evidence="1" type="ORF">B0I36DRAFT_368602</name>
</gene>
<dbReference type="PANTHER" id="PTHR38696">
    <property type="entry name" value="MEDIATOR OF RNA POLYMERASE II TRANSCRIPTION SUBUNIT 13"/>
    <property type="match status" value="1"/>
</dbReference>
<accession>A0A9P8XUZ8</accession>
<dbReference type="PANTHER" id="PTHR38696:SF1">
    <property type="entry name" value="MEDIATOR OF RNA POLYMERASE II TRANSCRIPTION SUBUNIT 13"/>
    <property type="match status" value="1"/>
</dbReference>
<name>A0A9P8XUZ8_9PEZI</name>
<reference evidence="1" key="1">
    <citation type="journal article" date="2021" name="Nat. Commun.">
        <title>Genetic determinants of endophytism in the Arabidopsis root mycobiome.</title>
        <authorList>
            <person name="Mesny F."/>
            <person name="Miyauchi S."/>
            <person name="Thiergart T."/>
            <person name="Pickel B."/>
            <person name="Atanasova L."/>
            <person name="Karlsson M."/>
            <person name="Huettel B."/>
            <person name="Barry K.W."/>
            <person name="Haridas S."/>
            <person name="Chen C."/>
            <person name="Bauer D."/>
            <person name="Andreopoulos W."/>
            <person name="Pangilinan J."/>
            <person name="LaButti K."/>
            <person name="Riley R."/>
            <person name="Lipzen A."/>
            <person name="Clum A."/>
            <person name="Drula E."/>
            <person name="Henrissat B."/>
            <person name="Kohler A."/>
            <person name="Grigoriev I.V."/>
            <person name="Martin F.M."/>
            <person name="Hacquard S."/>
        </authorList>
    </citation>
    <scope>NUCLEOTIDE SEQUENCE</scope>
    <source>
        <strain evidence="1">MPI-CAGE-CH-0230</strain>
    </source>
</reference>
<dbReference type="Proteomes" id="UP000756346">
    <property type="component" value="Unassembled WGS sequence"/>
</dbReference>
<evidence type="ECO:0000313" key="2">
    <source>
        <dbReference type="Proteomes" id="UP000756346"/>
    </source>
</evidence>
<protein>
    <submittedName>
        <fullName evidence="1">Uncharacterized protein</fullName>
    </submittedName>
</protein>
<dbReference type="EMBL" id="JAGTJQ010000011">
    <property type="protein sequence ID" value="KAH7018593.1"/>
    <property type="molecule type" value="Genomic_DNA"/>
</dbReference>
<organism evidence="1 2">
    <name type="scientific">Microdochium trichocladiopsis</name>
    <dbReference type="NCBI Taxonomy" id="1682393"/>
    <lineage>
        <taxon>Eukaryota</taxon>
        <taxon>Fungi</taxon>
        <taxon>Dikarya</taxon>
        <taxon>Ascomycota</taxon>
        <taxon>Pezizomycotina</taxon>
        <taxon>Sordariomycetes</taxon>
        <taxon>Xylariomycetidae</taxon>
        <taxon>Xylariales</taxon>
        <taxon>Microdochiaceae</taxon>
        <taxon>Microdochium</taxon>
    </lineage>
</organism>
<evidence type="ECO:0000313" key="1">
    <source>
        <dbReference type="EMBL" id="KAH7018593.1"/>
    </source>
</evidence>
<comment type="caution">
    <text evidence="1">The sequence shown here is derived from an EMBL/GenBank/DDBJ whole genome shotgun (WGS) entry which is preliminary data.</text>
</comment>